<keyword evidence="3" id="KW-1185">Reference proteome</keyword>
<name>A0A7T7XNG3_9SPIR</name>
<protein>
    <submittedName>
        <fullName evidence="2">Uncharacterized protein</fullName>
    </submittedName>
</protein>
<dbReference type="AlphaFoldDB" id="A0A7T7XNG3"/>
<feature type="region of interest" description="Disordered" evidence="1">
    <location>
        <begin position="202"/>
        <end position="224"/>
    </location>
</feature>
<dbReference type="EMBL" id="CP067089">
    <property type="protein sequence ID" value="QQO09585.1"/>
    <property type="molecule type" value="Genomic_DNA"/>
</dbReference>
<gene>
    <name evidence="2" type="ORF">JFL75_01310</name>
</gene>
<dbReference type="KEGG" id="bhc:JFL75_01310"/>
<dbReference type="Proteomes" id="UP000595917">
    <property type="component" value="Chromosome"/>
</dbReference>
<dbReference type="RefSeq" id="WP_215626888.1">
    <property type="nucleotide sequence ID" value="NZ_CP067089.2"/>
</dbReference>
<organism evidence="2 3">
    <name type="scientific">Breznakiella homolactica</name>
    <dbReference type="NCBI Taxonomy" id="2798577"/>
    <lineage>
        <taxon>Bacteria</taxon>
        <taxon>Pseudomonadati</taxon>
        <taxon>Spirochaetota</taxon>
        <taxon>Spirochaetia</taxon>
        <taxon>Spirochaetales</taxon>
        <taxon>Breznakiellaceae</taxon>
        <taxon>Breznakiella</taxon>
    </lineage>
</organism>
<evidence type="ECO:0000256" key="1">
    <source>
        <dbReference type="SAM" id="MobiDB-lite"/>
    </source>
</evidence>
<evidence type="ECO:0000313" key="2">
    <source>
        <dbReference type="EMBL" id="QQO09585.1"/>
    </source>
</evidence>
<evidence type="ECO:0000313" key="3">
    <source>
        <dbReference type="Proteomes" id="UP000595917"/>
    </source>
</evidence>
<proteinExistence type="predicted"/>
<accession>A0A7T7XNG3</accession>
<reference evidence="2" key="1">
    <citation type="submission" date="2021-01" db="EMBL/GenBank/DDBJ databases">
        <title>Description of Breznakiella homolactica.</title>
        <authorList>
            <person name="Song Y."/>
            <person name="Brune A."/>
        </authorList>
    </citation>
    <scope>NUCLEOTIDE SEQUENCE</scope>
    <source>
        <strain evidence="2">RmG30</strain>
    </source>
</reference>
<sequence>MKKIIGILAFCFLILNTLYSIDQTKYSDQPFASVPGNPAFLILRDISDNFIYSEGVWGYRLNRTSFLRLSTTSNQSLLLRQAKDNKDMVILLYQRKGQYINFDDYGRDQQGQLKYLQDIEKSYSFSVDEIILYSEILAEMPNNVKEIILSEEQKTRNEGGWKIYDTFRNEGITGAKAYAQQRAQKIEFIAAMEKAAADQEAQDAALKRAEEDKKAEEEALTRRQERDALNARNRILRTGTVHSGYKPCFGSLTEYYNLPDNFEKLAVFGYIKKSSQEILYLSGSNLSGRWVYVSISQDLWFDIGPYLNQQNQTNPCLFFISKTSSGYNVDDYILLADLLNKDVKETYLNDMSSSNIGYFADDWILNNYDK</sequence>
<feature type="compositionally biased region" description="Basic and acidic residues" evidence="1">
    <location>
        <begin position="205"/>
        <end position="224"/>
    </location>
</feature>